<protein>
    <submittedName>
        <fullName evidence="1">Uncharacterized protein</fullName>
    </submittedName>
</protein>
<dbReference type="EMBL" id="JADBGQ010000008">
    <property type="protein sequence ID" value="KAG5384240.1"/>
    <property type="molecule type" value="Genomic_DNA"/>
</dbReference>
<feature type="non-terminal residue" evidence="1">
    <location>
        <position position="195"/>
    </location>
</feature>
<gene>
    <name evidence="1" type="primary">A09g507860.1_BraROA</name>
    <name evidence="1" type="ORF">IGI04_035710</name>
</gene>
<proteinExistence type="predicted"/>
<accession>A0ABQ7LCE0</accession>
<sequence>MKQGVPIRSDLLSQMKLVTKLGLEKKKLSLPLLNPKCRVWCLDIDRRYMCTSIDINLHLSRHFLISIVSTDAYRSIILPLHKYKVNALPWEYRSHDARQVFGAVGSVTKIGHASMNQNLMSSLRKRALKIATSKSRFELFYLSLYESSLNGVTFQTYLKNPIPCIPSPKTSGYVRFSVGNQLWLLHTVQGKCVVD</sequence>
<keyword evidence="2" id="KW-1185">Reference proteome</keyword>
<reference evidence="1 2" key="1">
    <citation type="submission" date="2021-03" db="EMBL/GenBank/DDBJ databases">
        <authorList>
            <person name="King G.J."/>
            <person name="Bancroft I."/>
            <person name="Baten A."/>
            <person name="Bloomfield J."/>
            <person name="Borpatragohain P."/>
            <person name="He Z."/>
            <person name="Irish N."/>
            <person name="Irwin J."/>
            <person name="Liu K."/>
            <person name="Mauleon R.P."/>
            <person name="Moore J."/>
            <person name="Morris R."/>
            <person name="Ostergaard L."/>
            <person name="Wang B."/>
            <person name="Wells R."/>
        </authorList>
    </citation>
    <scope>NUCLEOTIDE SEQUENCE [LARGE SCALE GENOMIC DNA]</scope>
    <source>
        <strain evidence="1">R-o-18</strain>
        <tissue evidence="1">Leaf</tissue>
    </source>
</reference>
<dbReference type="Proteomes" id="UP000823674">
    <property type="component" value="Chromosome A09"/>
</dbReference>
<evidence type="ECO:0000313" key="2">
    <source>
        <dbReference type="Proteomes" id="UP000823674"/>
    </source>
</evidence>
<organism evidence="1 2">
    <name type="scientific">Brassica rapa subsp. trilocularis</name>
    <dbReference type="NCBI Taxonomy" id="1813537"/>
    <lineage>
        <taxon>Eukaryota</taxon>
        <taxon>Viridiplantae</taxon>
        <taxon>Streptophyta</taxon>
        <taxon>Embryophyta</taxon>
        <taxon>Tracheophyta</taxon>
        <taxon>Spermatophyta</taxon>
        <taxon>Magnoliopsida</taxon>
        <taxon>eudicotyledons</taxon>
        <taxon>Gunneridae</taxon>
        <taxon>Pentapetalae</taxon>
        <taxon>rosids</taxon>
        <taxon>malvids</taxon>
        <taxon>Brassicales</taxon>
        <taxon>Brassicaceae</taxon>
        <taxon>Brassiceae</taxon>
        <taxon>Brassica</taxon>
    </lineage>
</organism>
<comment type="caution">
    <text evidence="1">The sequence shown here is derived from an EMBL/GenBank/DDBJ whole genome shotgun (WGS) entry which is preliminary data.</text>
</comment>
<evidence type="ECO:0000313" key="1">
    <source>
        <dbReference type="EMBL" id="KAG5384240.1"/>
    </source>
</evidence>
<name>A0ABQ7LCE0_BRACM</name>